<dbReference type="EMBL" id="AAVQ01000001">
    <property type="protein sequence ID" value="EAZ63646.2"/>
    <property type="molecule type" value="Genomic_DNA"/>
</dbReference>
<protein>
    <submittedName>
        <fullName evidence="2">Uncharacterized protein</fullName>
    </submittedName>
</protein>
<dbReference type="Proteomes" id="UP000002258">
    <property type="component" value="Chromosome 1"/>
</dbReference>
<dbReference type="eggNOG" id="ENOG502RWVU">
    <property type="taxonomic scope" value="Eukaryota"/>
</dbReference>
<evidence type="ECO:0000256" key="1">
    <source>
        <dbReference type="SAM" id="MobiDB-lite"/>
    </source>
</evidence>
<dbReference type="OMA" id="THAREDK"/>
<dbReference type="GeneID" id="4850793"/>
<reference evidence="2 3" key="1">
    <citation type="journal article" date="2007" name="Nat. Biotechnol.">
        <title>Genome sequence of the lignocellulose-bioconverting and xylose-fermenting yeast Pichia stipitis.</title>
        <authorList>
            <person name="Jeffries T.W."/>
            <person name="Grigoriev I.V."/>
            <person name="Grimwood J."/>
            <person name="Laplaza J.M."/>
            <person name="Aerts A."/>
            <person name="Salamov A."/>
            <person name="Schmutz J."/>
            <person name="Lindquist E."/>
            <person name="Dehal P."/>
            <person name="Shapiro H."/>
            <person name="Jin Y.S."/>
            <person name="Passoth V."/>
            <person name="Richardson P.M."/>
        </authorList>
    </citation>
    <scope>NUCLEOTIDE SEQUENCE [LARGE SCALE GENOMIC DNA]</scope>
    <source>
        <strain evidence="3">ATCC 58785 / CBS 6054 / NBRC 10063 / NRRL Y-11545</strain>
    </source>
</reference>
<dbReference type="OrthoDB" id="4022097at2759"/>
<gene>
    <name evidence="2" type="ORF">PICST_52240</name>
</gene>
<sequence length="123" mass="13820">MSSDWAAKLAVPSKSSTLCPSKPPPDFNAKEILSYLSSSFNSYLQDAKNDKSGDTIKVYRSLESSSQWKTSKVSNENGGNTNGNKNRYTPKEVIRSGNKSDTLDLMFEINRSIYQQQKEQKEK</sequence>
<keyword evidence="3" id="KW-1185">Reference proteome</keyword>
<accession>A3GEU4</accession>
<evidence type="ECO:0000313" key="3">
    <source>
        <dbReference type="Proteomes" id="UP000002258"/>
    </source>
</evidence>
<feature type="compositionally biased region" description="Low complexity" evidence="1">
    <location>
        <begin position="75"/>
        <end position="86"/>
    </location>
</feature>
<evidence type="ECO:0000313" key="2">
    <source>
        <dbReference type="EMBL" id="EAZ63646.2"/>
    </source>
</evidence>
<dbReference type="InParanoid" id="A3GEU4"/>
<dbReference type="RefSeq" id="XP_001387669.2">
    <property type="nucleotide sequence ID" value="XM_001387632.1"/>
</dbReference>
<proteinExistence type="predicted"/>
<name>A3GEU4_PICST</name>
<feature type="compositionally biased region" description="Polar residues" evidence="1">
    <location>
        <begin position="63"/>
        <end position="74"/>
    </location>
</feature>
<feature type="region of interest" description="Disordered" evidence="1">
    <location>
        <begin position="1"/>
        <end position="23"/>
    </location>
</feature>
<dbReference type="HOGENOM" id="CLU_151453_0_0_1"/>
<dbReference type="KEGG" id="pic:PICST_52240"/>
<organism evidence="2 3">
    <name type="scientific">Scheffersomyces stipitis (strain ATCC 58785 / CBS 6054 / NBRC 10063 / NRRL Y-11545)</name>
    <name type="common">Yeast</name>
    <name type="synonym">Pichia stipitis</name>
    <dbReference type="NCBI Taxonomy" id="322104"/>
    <lineage>
        <taxon>Eukaryota</taxon>
        <taxon>Fungi</taxon>
        <taxon>Dikarya</taxon>
        <taxon>Ascomycota</taxon>
        <taxon>Saccharomycotina</taxon>
        <taxon>Pichiomycetes</taxon>
        <taxon>Debaryomycetaceae</taxon>
        <taxon>Scheffersomyces</taxon>
    </lineage>
</organism>
<comment type="caution">
    <text evidence="2">The sequence shown here is derived from an EMBL/GenBank/DDBJ whole genome shotgun (WGS) entry which is preliminary data.</text>
</comment>
<feature type="region of interest" description="Disordered" evidence="1">
    <location>
        <begin position="63"/>
        <end position="95"/>
    </location>
</feature>
<dbReference type="AlphaFoldDB" id="A3GEU4"/>